<organism evidence="1 2">
    <name type="scientific">Nitzschia inconspicua</name>
    <dbReference type="NCBI Taxonomy" id="303405"/>
    <lineage>
        <taxon>Eukaryota</taxon>
        <taxon>Sar</taxon>
        <taxon>Stramenopiles</taxon>
        <taxon>Ochrophyta</taxon>
        <taxon>Bacillariophyta</taxon>
        <taxon>Bacillariophyceae</taxon>
        <taxon>Bacillariophycidae</taxon>
        <taxon>Bacillariales</taxon>
        <taxon>Bacillariaceae</taxon>
        <taxon>Nitzschia</taxon>
    </lineage>
</organism>
<gene>
    <name evidence="1" type="ORF">IV203_013424</name>
</gene>
<dbReference type="EMBL" id="JAGRRH010000001">
    <property type="protein sequence ID" value="KAG7374329.1"/>
    <property type="molecule type" value="Genomic_DNA"/>
</dbReference>
<accession>A0A9K3M535</accession>
<sequence length="302" mass="31901">MKKHHRNQNRCYVAAAAALMTGSTHAFVHPVAVTQKKSCSKRLLPLGEYSNNDNSNSKLPLGVEDYEKQPLNTVTPPQATGSLDTVLLGGPVTSLSSSDGLLPSTFLDSAGTVNSVLPATINNNPNDDISKEILLESISRTRPKDVLADVQGVLLSNNDSLKHDDASILSSMRPSSNATTSLFVEDASVDTPNFLEDVRAVLAFSEEAAAEAEASLSAELVEQLDISHSSVSNATSFAAAAISTDLPDVITVDNDMLQQDHVASPVLGEMASKSIEAPNVGKILKFAIPAIASRTQSGRGRH</sequence>
<protein>
    <submittedName>
        <fullName evidence="1">Uncharacterized protein</fullName>
    </submittedName>
</protein>
<dbReference type="Proteomes" id="UP000693970">
    <property type="component" value="Unassembled WGS sequence"/>
</dbReference>
<evidence type="ECO:0000313" key="2">
    <source>
        <dbReference type="Proteomes" id="UP000693970"/>
    </source>
</evidence>
<comment type="caution">
    <text evidence="1">The sequence shown here is derived from an EMBL/GenBank/DDBJ whole genome shotgun (WGS) entry which is preliminary data.</text>
</comment>
<proteinExistence type="predicted"/>
<dbReference type="AlphaFoldDB" id="A0A9K3M535"/>
<reference evidence="1" key="2">
    <citation type="submission" date="2021-04" db="EMBL/GenBank/DDBJ databases">
        <authorList>
            <person name="Podell S."/>
        </authorList>
    </citation>
    <scope>NUCLEOTIDE SEQUENCE</scope>
    <source>
        <strain evidence="1">Hildebrandi</strain>
    </source>
</reference>
<reference evidence="1" key="1">
    <citation type="journal article" date="2021" name="Sci. Rep.">
        <title>Diploid genomic architecture of Nitzschia inconspicua, an elite biomass production diatom.</title>
        <authorList>
            <person name="Oliver A."/>
            <person name="Podell S."/>
            <person name="Pinowska A."/>
            <person name="Traller J.C."/>
            <person name="Smith S.R."/>
            <person name="McClure R."/>
            <person name="Beliaev A."/>
            <person name="Bohutskyi P."/>
            <person name="Hill E.A."/>
            <person name="Rabines A."/>
            <person name="Zheng H."/>
            <person name="Allen L.Z."/>
            <person name="Kuo A."/>
            <person name="Grigoriev I.V."/>
            <person name="Allen A.E."/>
            <person name="Hazlebeck D."/>
            <person name="Allen E.E."/>
        </authorList>
    </citation>
    <scope>NUCLEOTIDE SEQUENCE</scope>
    <source>
        <strain evidence="1">Hildebrandi</strain>
    </source>
</reference>
<name>A0A9K3M535_9STRA</name>
<keyword evidence="2" id="KW-1185">Reference proteome</keyword>
<evidence type="ECO:0000313" key="1">
    <source>
        <dbReference type="EMBL" id="KAG7374329.1"/>
    </source>
</evidence>